<evidence type="ECO:0000313" key="2">
    <source>
        <dbReference type="Proteomes" id="UP000242715"/>
    </source>
</evidence>
<evidence type="ECO:0000313" key="1">
    <source>
        <dbReference type="EMBL" id="GAU42347.1"/>
    </source>
</evidence>
<dbReference type="EMBL" id="DF973915">
    <property type="protein sequence ID" value="GAU42347.1"/>
    <property type="molecule type" value="Genomic_DNA"/>
</dbReference>
<organism evidence="1 2">
    <name type="scientific">Trifolium subterraneum</name>
    <name type="common">Subterranean clover</name>
    <dbReference type="NCBI Taxonomy" id="3900"/>
    <lineage>
        <taxon>Eukaryota</taxon>
        <taxon>Viridiplantae</taxon>
        <taxon>Streptophyta</taxon>
        <taxon>Embryophyta</taxon>
        <taxon>Tracheophyta</taxon>
        <taxon>Spermatophyta</taxon>
        <taxon>Magnoliopsida</taxon>
        <taxon>eudicotyledons</taxon>
        <taxon>Gunneridae</taxon>
        <taxon>Pentapetalae</taxon>
        <taxon>rosids</taxon>
        <taxon>fabids</taxon>
        <taxon>Fabales</taxon>
        <taxon>Fabaceae</taxon>
        <taxon>Papilionoideae</taxon>
        <taxon>50 kb inversion clade</taxon>
        <taxon>NPAAA clade</taxon>
        <taxon>Hologalegina</taxon>
        <taxon>IRL clade</taxon>
        <taxon>Trifolieae</taxon>
        <taxon>Trifolium</taxon>
    </lineage>
</organism>
<dbReference type="Proteomes" id="UP000242715">
    <property type="component" value="Unassembled WGS sequence"/>
</dbReference>
<name>A0A2Z6PEP1_TRISU</name>
<protein>
    <submittedName>
        <fullName evidence="1">Uncharacterized protein</fullName>
    </submittedName>
</protein>
<accession>A0A2Z6PEP1</accession>
<gene>
    <name evidence="1" type="ORF">TSUD_350130</name>
</gene>
<reference evidence="2" key="1">
    <citation type="journal article" date="2017" name="Front. Plant Sci.">
        <title>Climate Clever Clovers: New Paradigm to Reduce the Environmental Footprint of Ruminants by Breeding Low Methanogenic Forages Utilizing Haplotype Variation.</title>
        <authorList>
            <person name="Kaur P."/>
            <person name="Appels R."/>
            <person name="Bayer P.E."/>
            <person name="Keeble-Gagnere G."/>
            <person name="Wang J."/>
            <person name="Hirakawa H."/>
            <person name="Shirasawa K."/>
            <person name="Vercoe P."/>
            <person name="Stefanova K."/>
            <person name="Durmic Z."/>
            <person name="Nichols P."/>
            <person name="Revell C."/>
            <person name="Isobe S.N."/>
            <person name="Edwards D."/>
            <person name="Erskine W."/>
        </authorList>
    </citation>
    <scope>NUCLEOTIDE SEQUENCE [LARGE SCALE GENOMIC DNA]</scope>
    <source>
        <strain evidence="2">cv. Daliak</strain>
    </source>
</reference>
<dbReference type="AlphaFoldDB" id="A0A2Z6PEP1"/>
<keyword evidence="2" id="KW-1185">Reference proteome</keyword>
<proteinExistence type="predicted"/>
<sequence>MLRVIWFANIAVSWKARKAVVFRQEGFDGERVVEAKVDYLGSEANFASRAFELLVAWARDPSALQCRLENCFDSATVTAVQLHCLVKQILVLCNQVAWCSGLTRLLAGGETHILLRDCVSRGYV</sequence>